<evidence type="ECO:0000259" key="1">
    <source>
        <dbReference type="Pfam" id="PF04448"/>
    </source>
</evidence>
<dbReference type="EMBL" id="LR134201">
    <property type="protein sequence ID" value="VEC00242.1"/>
    <property type="molecule type" value="Genomic_DNA"/>
</dbReference>
<dbReference type="OrthoDB" id="5678344at2"/>
<feature type="domain" description="DUF551" evidence="1">
    <location>
        <begin position="2"/>
        <end position="83"/>
    </location>
</feature>
<sequence>MEWKKVSDGLPDVDYCYVLAVRKYHTGEHESHVCHTFFIKDRDTARRENPYYSRKFQGKDSVHFKCSESGFIVTHWMPLPPPPIE</sequence>
<keyword evidence="3" id="KW-1185">Reference proteome</keyword>
<dbReference type="RefSeq" id="WP_126357324.1">
    <property type="nucleotide sequence ID" value="NZ_LR134201.1"/>
</dbReference>
<dbReference type="AlphaFoldDB" id="A0A3S4IG25"/>
<evidence type="ECO:0000313" key="2">
    <source>
        <dbReference type="EMBL" id="VEC00242.1"/>
    </source>
</evidence>
<dbReference type="InterPro" id="IPR007539">
    <property type="entry name" value="DUF551"/>
</dbReference>
<proteinExistence type="predicted"/>
<evidence type="ECO:0000313" key="3">
    <source>
        <dbReference type="Proteomes" id="UP000274122"/>
    </source>
</evidence>
<dbReference type="Proteomes" id="UP000274122">
    <property type="component" value="Chromosome"/>
</dbReference>
<protein>
    <submittedName>
        <fullName evidence="2">Protein of uncharacterized function (DUF551)</fullName>
    </submittedName>
</protein>
<gene>
    <name evidence="2" type="ORF">NCTC11466_03533</name>
</gene>
<reference evidence="2 3" key="1">
    <citation type="submission" date="2018-12" db="EMBL/GenBank/DDBJ databases">
        <authorList>
            <consortium name="Pathogen Informatics"/>
        </authorList>
    </citation>
    <scope>NUCLEOTIDE SEQUENCE [LARGE SCALE GENOMIC DNA]</scope>
    <source>
        <strain evidence="2 3">NCTC11466</strain>
    </source>
</reference>
<organism evidence="2 3">
    <name type="scientific">Cedecea lapagei</name>
    <dbReference type="NCBI Taxonomy" id="158823"/>
    <lineage>
        <taxon>Bacteria</taxon>
        <taxon>Pseudomonadati</taxon>
        <taxon>Pseudomonadota</taxon>
        <taxon>Gammaproteobacteria</taxon>
        <taxon>Enterobacterales</taxon>
        <taxon>Enterobacteriaceae</taxon>
        <taxon>Cedecea</taxon>
    </lineage>
</organism>
<name>A0A3S4IG25_9ENTR</name>
<accession>A0A3S4IG25</accession>
<dbReference type="KEGG" id="clap:NCTC11466_03533"/>
<dbReference type="Pfam" id="PF04448">
    <property type="entry name" value="DUF551"/>
    <property type="match status" value="1"/>
</dbReference>